<dbReference type="SMART" id="SM00356">
    <property type="entry name" value="ZnF_C3H1"/>
    <property type="match status" value="1"/>
</dbReference>
<dbReference type="SUPFAM" id="SSF90229">
    <property type="entry name" value="CCCH zinc finger"/>
    <property type="match status" value="1"/>
</dbReference>
<name>A0A7G2CPI6_9TRYP</name>
<dbReference type="InterPro" id="IPR000571">
    <property type="entry name" value="Znf_CCCH"/>
</dbReference>
<organism evidence="7 8">
    <name type="scientific">Angomonas deanei</name>
    <dbReference type="NCBI Taxonomy" id="59799"/>
    <lineage>
        <taxon>Eukaryota</taxon>
        <taxon>Discoba</taxon>
        <taxon>Euglenozoa</taxon>
        <taxon>Kinetoplastea</taxon>
        <taxon>Metakinetoplastina</taxon>
        <taxon>Trypanosomatida</taxon>
        <taxon>Trypanosomatidae</taxon>
        <taxon>Strigomonadinae</taxon>
        <taxon>Angomonas</taxon>
    </lineage>
</organism>
<keyword evidence="8" id="KW-1185">Reference proteome</keyword>
<keyword evidence="2 4" id="KW-0863">Zinc-finger</keyword>
<dbReference type="EMBL" id="LR877160">
    <property type="protein sequence ID" value="CAD2220092.1"/>
    <property type="molecule type" value="Genomic_DNA"/>
</dbReference>
<proteinExistence type="predicted"/>
<evidence type="ECO:0000313" key="8">
    <source>
        <dbReference type="Proteomes" id="UP000515908"/>
    </source>
</evidence>
<dbReference type="OrthoDB" id="120976at2759"/>
<evidence type="ECO:0000256" key="5">
    <source>
        <dbReference type="SAM" id="MobiDB-lite"/>
    </source>
</evidence>
<accession>A0A7G2CPI6</accession>
<evidence type="ECO:0000256" key="1">
    <source>
        <dbReference type="ARBA" id="ARBA00022723"/>
    </source>
</evidence>
<feature type="region of interest" description="Disordered" evidence="5">
    <location>
        <begin position="1"/>
        <end position="31"/>
    </location>
</feature>
<dbReference type="InterPro" id="IPR041367">
    <property type="entry name" value="Znf-CCCH_4"/>
</dbReference>
<gene>
    <name evidence="7" type="ORF">ADEAN_000760600</name>
</gene>
<keyword evidence="3 4" id="KW-0862">Zinc</keyword>
<dbReference type="InterPro" id="IPR032675">
    <property type="entry name" value="LRR_dom_sf"/>
</dbReference>
<dbReference type="VEuPathDB" id="TriTrypDB:ADEAN_000760600"/>
<sequence>MNGKWEKPEPVEEEAPPAVVPTKKKKKKKNKTKGLYDLYLADSGSDSPADVEDEENITFLNEVYTVDMDINILINQTVQNIVQSVCLEGDDTFITFGDFELNCFVAAVKHNSSILSLQIRYLNVGDESLVPLCKALVHHPCIRALDLSGTQGSDATSRALRMLVCNNSNIIFARLDDSVCNARDREIIEKACKFNAFVCADPNSNPFQLGLLRKISAIEEKDHKLQEQLQARPWLLEDPRNKDEDQQKKTKKKVTIVAKKGNIGAEVCTQFVAGRCAYGSRCKYIHPERTVALKNAVASSQYNAENNISDTVSSAGYSTFSTASSTRSRLQSRLRPTNFTYRPDLFYKDAAGDASGDSDIEEDDEDEGASSALVAASLWTTTVVVACCCALVGFLG</sequence>
<dbReference type="SUPFAM" id="SSF52047">
    <property type="entry name" value="RNI-like"/>
    <property type="match status" value="1"/>
</dbReference>
<feature type="compositionally biased region" description="Basic and acidic residues" evidence="5">
    <location>
        <begin position="1"/>
        <end position="10"/>
    </location>
</feature>
<evidence type="ECO:0000313" key="7">
    <source>
        <dbReference type="EMBL" id="CAD2220092.1"/>
    </source>
</evidence>
<keyword evidence="1 4" id="KW-0479">Metal-binding</keyword>
<dbReference type="GO" id="GO:0008270">
    <property type="term" value="F:zinc ion binding"/>
    <property type="evidence" value="ECO:0007669"/>
    <property type="project" value="UniProtKB-KW"/>
</dbReference>
<dbReference type="Proteomes" id="UP000515908">
    <property type="component" value="Chromosome 16"/>
</dbReference>
<feature type="zinc finger region" description="C3H1-type" evidence="4">
    <location>
        <begin position="262"/>
        <end position="289"/>
    </location>
</feature>
<evidence type="ECO:0000256" key="4">
    <source>
        <dbReference type="PROSITE-ProRule" id="PRU00723"/>
    </source>
</evidence>
<feature type="compositionally biased region" description="Basic residues" evidence="5">
    <location>
        <begin position="22"/>
        <end position="31"/>
    </location>
</feature>
<evidence type="ECO:0000256" key="3">
    <source>
        <dbReference type="ARBA" id="ARBA00022833"/>
    </source>
</evidence>
<protein>
    <submittedName>
        <fullName evidence="7">Zinc finger C-x8-C-x5-C-x3-H type (And similar)/CCCH-type zinc finger containing protein, putative</fullName>
    </submittedName>
</protein>
<feature type="domain" description="C3H1-type" evidence="6">
    <location>
        <begin position="262"/>
        <end position="289"/>
    </location>
</feature>
<dbReference type="Gene3D" id="3.30.1370.210">
    <property type="match status" value="1"/>
</dbReference>
<evidence type="ECO:0000259" key="6">
    <source>
        <dbReference type="PROSITE" id="PS50103"/>
    </source>
</evidence>
<dbReference type="PROSITE" id="PS50103">
    <property type="entry name" value="ZF_C3H1"/>
    <property type="match status" value="1"/>
</dbReference>
<dbReference type="Pfam" id="PF18044">
    <property type="entry name" value="zf-CCCH_4"/>
    <property type="match status" value="1"/>
</dbReference>
<dbReference type="AlphaFoldDB" id="A0A7G2CPI6"/>
<dbReference type="InterPro" id="IPR036855">
    <property type="entry name" value="Znf_CCCH_sf"/>
</dbReference>
<dbReference type="Gene3D" id="3.80.10.10">
    <property type="entry name" value="Ribonuclease Inhibitor"/>
    <property type="match status" value="1"/>
</dbReference>
<evidence type="ECO:0000256" key="2">
    <source>
        <dbReference type="ARBA" id="ARBA00022771"/>
    </source>
</evidence>
<reference evidence="7 8" key="1">
    <citation type="submission" date="2020-08" db="EMBL/GenBank/DDBJ databases">
        <authorList>
            <person name="Newling K."/>
            <person name="Davey J."/>
            <person name="Forrester S."/>
        </authorList>
    </citation>
    <scope>NUCLEOTIDE SEQUENCE [LARGE SCALE GENOMIC DNA]</scope>
    <source>
        <strain evidence="8">Crithidia deanei Carvalho (ATCC PRA-265)</strain>
    </source>
</reference>